<dbReference type="EMBL" id="JAIWYP010000002">
    <property type="protein sequence ID" value="KAH3860533.1"/>
    <property type="molecule type" value="Genomic_DNA"/>
</dbReference>
<name>A0A9D4RAQ3_DREPO</name>
<proteinExistence type="predicted"/>
<feature type="region of interest" description="Disordered" evidence="1">
    <location>
        <begin position="368"/>
        <end position="401"/>
    </location>
</feature>
<reference evidence="2" key="2">
    <citation type="submission" date="2020-11" db="EMBL/GenBank/DDBJ databases">
        <authorList>
            <person name="McCartney M.A."/>
            <person name="Auch B."/>
            <person name="Kono T."/>
            <person name="Mallez S."/>
            <person name="Becker A."/>
            <person name="Gohl D.M."/>
            <person name="Silverstein K.A.T."/>
            <person name="Koren S."/>
            <person name="Bechman K.B."/>
            <person name="Herman A."/>
            <person name="Abrahante J.E."/>
            <person name="Garbe J."/>
        </authorList>
    </citation>
    <scope>NUCLEOTIDE SEQUENCE</scope>
    <source>
        <strain evidence="2">Duluth1</strain>
        <tissue evidence="2">Whole animal</tissue>
    </source>
</reference>
<protein>
    <submittedName>
        <fullName evidence="2">Uncharacterized protein</fullName>
    </submittedName>
</protein>
<keyword evidence="3" id="KW-1185">Reference proteome</keyword>
<reference evidence="2" key="1">
    <citation type="journal article" date="2019" name="bioRxiv">
        <title>The Genome of the Zebra Mussel, Dreissena polymorpha: A Resource for Invasive Species Research.</title>
        <authorList>
            <person name="McCartney M.A."/>
            <person name="Auch B."/>
            <person name="Kono T."/>
            <person name="Mallez S."/>
            <person name="Zhang Y."/>
            <person name="Obille A."/>
            <person name="Becker A."/>
            <person name="Abrahante J.E."/>
            <person name="Garbe J."/>
            <person name="Badalamenti J.P."/>
            <person name="Herman A."/>
            <person name="Mangelson H."/>
            <person name="Liachko I."/>
            <person name="Sullivan S."/>
            <person name="Sone E.D."/>
            <person name="Koren S."/>
            <person name="Silverstein K.A.T."/>
            <person name="Beckman K.B."/>
            <person name="Gohl D.M."/>
        </authorList>
    </citation>
    <scope>NUCLEOTIDE SEQUENCE</scope>
    <source>
        <strain evidence="2">Duluth1</strain>
        <tissue evidence="2">Whole animal</tissue>
    </source>
</reference>
<dbReference type="PANTHER" id="PTHR16525:SF0">
    <property type="entry name" value="PROTEIN C12ORF4"/>
    <property type="match status" value="1"/>
</dbReference>
<gene>
    <name evidence="2" type="ORF">DPMN_023434</name>
</gene>
<dbReference type="PANTHER" id="PTHR16525">
    <property type="entry name" value="PROTEIN C12ORF4"/>
    <property type="match status" value="1"/>
</dbReference>
<evidence type="ECO:0000313" key="3">
    <source>
        <dbReference type="Proteomes" id="UP000828390"/>
    </source>
</evidence>
<comment type="caution">
    <text evidence="2">The sequence shown here is derived from an EMBL/GenBank/DDBJ whole genome shotgun (WGS) entry which is preliminary data.</text>
</comment>
<dbReference type="Proteomes" id="UP000828390">
    <property type="component" value="Unassembled WGS sequence"/>
</dbReference>
<evidence type="ECO:0000313" key="2">
    <source>
        <dbReference type="EMBL" id="KAH3860533.1"/>
    </source>
</evidence>
<dbReference type="AlphaFoldDB" id="A0A9D4RAQ3"/>
<dbReference type="Pfam" id="PF10154">
    <property type="entry name" value="Fy-3"/>
    <property type="match status" value="1"/>
</dbReference>
<dbReference type="GO" id="GO:0005737">
    <property type="term" value="C:cytoplasm"/>
    <property type="evidence" value="ECO:0007669"/>
    <property type="project" value="TreeGrafter"/>
</dbReference>
<sequence length="401" mass="45612">MTLSVTKEFVYVFTSKDQESTLRVPVPIPHKQSAEDLTGRLIYEHNLPCYVEKDLSSKLEEFVCQETNKLSDENAQEALDRVRSGDVDVEALAAQWERAYTQEVKDFAAPEVVSKEQQFSEVYHSLIHSPALETLLNLEHTYALTIEDLINQRDKDLEHLDQIQREDMEKAVKSLGVSYTDEQINQLAQQHFESTQMIEGKWANELSNQHEIQRREFRDWVMKVHEDSRSGNGTPSYMHRVRAMTSNLPDAEEEERTAVTRMEESFTIILGAQLKTTHNLRLLCASPLDLCRHKPHTVGGVMLAQPQRLQTAMSLYSNNLNGLILLVDSRLNAYTGIKKEFSKVCERSTDFHFPNLNQQFAQIQEQLQKAGPLRKGQGSGEEADRASVKSGASYGDTQVGN</sequence>
<organism evidence="2 3">
    <name type="scientific">Dreissena polymorpha</name>
    <name type="common">Zebra mussel</name>
    <name type="synonym">Mytilus polymorpha</name>
    <dbReference type="NCBI Taxonomy" id="45954"/>
    <lineage>
        <taxon>Eukaryota</taxon>
        <taxon>Metazoa</taxon>
        <taxon>Spiralia</taxon>
        <taxon>Lophotrochozoa</taxon>
        <taxon>Mollusca</taxon>
        <taxon>Bivalvia</taxon>
        <taxon>Autobranchia</taxon>
        <taxon>Heteroconchia</taxon>
        <taxon>Euheterodonta</taxon>
        <taxon>Imparidentia</taxon>
        <taxon>Neoheterodontei</taxon>
        <taxon>Myida</taxon>
        <taxon>Dreissenoidea</taxon>
        <taxon>Dreissenidae</taxon>
        <taxon>Dreissena</taxon>
    </lineage>
</organism>
<dbReference type="InterPro" id="IPR019311">
    <property type="entry name" value="Fy-3"/>
</dbReference>
<evidence type="ECO:0000256" key="1">
    <source>
        <dbReference type="SAM" id="MobiDB-lite"/>
    </source>
</evidence>
<accession>A0A9D4RAQ3</accession>